<keyword evidence="3" id="KW-1185">Reference proteome</keyword>
<comment type="caution">
    <text evidence="2">The sequence shown here is derived from an EMBL/GenBank/DDBJ whole genome shotgun (WGS) entry which is preliminary data.</text>
</comment>
<keyword evidence="1" id="KW-0812">Transmembrane</keyword>
<keyword evidence="1" id="KW-0472">Membrane</keyword>
<organism evidence="2 3">
    <name type="scientific">Flagellimonas olearia</name>
    <dbReference type="NCBI Taxonomy" id="552546"/>
    <lineage>
        <taxon>Bacteria</taxon>
        <taxon>Pseudomonadati</taxon>
        <taxon>Bacteroidota</taxon>
        <taxon>Flavobacteriia</taxon>
        <taxon>Flavobacteriales</taxon>
        <taxon>Flavobacteriaceae</taxon>
        <taxon>Flagellimonas</taxon>
    </lineage>
</organism>
<gene>
    <name evidence="2" type="ORF">DN53_07055</name>
</gene>
<evidence type="ECO:0008006" key="4">
    <source>
        <dbReference type="Google" id="ProtNLM"/>
    </source>
</evidence>
<sequence length="180" mass="20688">MLVLASNLLDRKYFSTIQETVKSIYDDRIVVQDYIYQLQDMAHEKEIAFIKGENLEENKDIKVLLNDFSKTKLTRDEARLLKQLDHQFSGLEPLELAISTKTVSQAEKVKALDQLDRIHKTLDGLEKIQLEQGGVLTQLSEKNLRVNKMLSNLEIAFLTIIGVSILILVFYPVKVLETIR</sequence>
<evidence type="ECO:0000313" key="2">
    <source>
        <dbReference type="EMBL" id="RYC50115.1"/>
    </source>
</evidence>
<dbReference type="Proteomes" id="UP000290261">
    <property type="component" value="Unassembled WGS sequence"/>
</dbReference>
<keyword evidence="1" id="KW-1133">Transmembrane helix</keyword>
<evidence type="ECO:0000256" key="1">
    <source>
        <dbReference type="SAM" id="Phobius"/>
    </source>
</evidence>
<dbReference type="AlphaFoldDB" id="A0A444VH79"/>
<proteinExistence type="predicted"/>
<evidence type="ECO:0000313" key="3">
    <source>
        <dbReference type="Proteomes" id="UP000290261"/>
    </source>
</evidence>
<reference evidence="2 3" key="1">
    <citation type="submission" date="2014-04" db="EMBL/GenBank/DDBJ databases">
        <title>Whole genome of Muricauda olearia.</title>
        <authorList>
            <person name="Zhang X.-H."/>
            <person name="Tang K."/>
        </authorList>
    </citation>
    <scope>NUCLEOTIDE SEQUENCE [LARGE SCALE GENOMIC DNA]</scope>
    <source>
        <strain evidence="2 3">Th120</strain>
    </source>
</reference>
<name>A0A444VH79_9FLAO</name>
<dbReference type="EMBL" id="JJMP01000013">
    <property type="protein sequence ID" value="RYC50115.1"/>
    <property type="molecule type" value="Genomic_DNA"/>
</dbReference>
<feature type="transmembrane region" description="Helical" evidence="1">
    <location>
        <begin position="155"/>
        <end position="173"/>
    </location>
</feature>
<accession>A0A444VH79</accession>
<protein>
    <recommendedName>
        <fullName evidence="4">Chemotaxis methyl-accepting receptor HlyB-like 4HB MCP domain-containing protein</fullName>
    </recommendedName>
</protein>